<dbReference type="SMART" id="SM00184">
    <property type="entry name" value="RING"/>
    <property type="match status" value="1"/>
</dbReference>
<dbReference type="WBParaSite" id="Csp11.Scaffold630.g19658.t2">
    <property type="protein sequence ID" value="Csp11.Scaffold630.g19658.t2"/>
    <property type="gene ID" value="Csp11.Scaffold630.g19658"/>
</dbReference>
<evidence type="ECO:0000256" key="5">
    <source>
        <dbReference type="SAM" id="MobiDB-lite"/>
    </source>
</evidence>
<proteinExistence type="predicted"/>
<keyword evidence="3" id="KW-0862">Zinc</keyword>
<feature type="compositionally biased region" description="Low complexity" evidence="5">
    <location>
        <begin position="402"/>
        <end position="416"/>
    </location>
</feature>
<evidence type="ECO:0000313" key="7">
    <source>
        <dbReference type="Proteomes" id="UP000095282"/>
    </source>
</evidence>
<name>A0A1I7UV56_9PELO</name>
<dbReference type="Gene3D" id="3.30.40.10">
    <property type="entry name" value="Zinc/RING finger domain, C3HC4 (zinc finger)"/>
    <property type="match status" value="1"/>
</dbReference>
<dbReference type="GO" id="GO:0008270">
    <property type="term" value="F:zinc ion binding"/>
    <property type="evidence" value="ECO:0007669"/>
    <property type="project" value="UniProtKB-KW"/>
</dbReference>
<dbReference type="PROSITE" id="PS50089">
    <property type="entry name" value="ZF_RING_2"/>
    <property type="match status" value="1"/>
</dbReference>
<keyword evidence="1" id="KW-0479">Metal-binding</keyword>
<organism evidence="7 8">
    <name type="scientific">Caenorhabditis tropicalis</name>
    <dbReference type="NCBI Taxonomy" id="1561998"/>
    <lineage>
        <taxon>Eukaryota</taxon>
        <taxon>Metazoa</taxon>
        <taxon>Ecdysozoa</taxon>
        <taxon>Nematoda</taxon>
        <taxon>Chromadorea</taxon>
        <taxon>Rhabditida</taxon>
        <taxon>Rhabditina</taxon>
        <taxon>Rhabditomorpha</taxon>
        <taxon>Rhabditoidea</taxon>
        <taxon>Rhabditidae</taxon>
        <taxon>Peloderinae</taxon>
        <taxon>Caenorhabditis</taxon>
    </lineage>
</organism>
<sequence length="600" mass="67539">MSVYEDLATQLSCSCPVCLDNYDITHKSPLIIPCGHTICQYCVAHLPRHYGEDTPPSRMISCPVCRTKFTLNPEYKKSYGFPINAQLYLIAEKMLEASKREEDAKSRRLEVKCRDCHRKFTAGSCVKCECFENEESGPEMDLLNRDTSKLLCNDCVNKSHKEHAHQSFQNLTNQFKTKEIIKRLTGISERRYKIREAIRELSSPIAKMEQLIVPVGEPSDNFISERRTALSSARVPRSQWPPVATVRPPAASAIAQPVIPPAVPVVPPVVPVPVPAAPIPVMPRPAPAPAPVLPPPSPPAPATRNRMVQDGVARDVEILDLPMHRNLEQVFENLLGIIQRYCVPELGHERGPAAAAPVLPPPAPPAPAARNRMVCIKIRLLRDAMPMIRELTADRRPEAQIGPQNQNQPQQGPAPARHSQIVRNGIAHDVETVSFMYRGTGQRNRDFERLLEILQRYGVPGHEEHQRRPEVQQELQDPAPQAPQLVNQNQNQDLEREPLRQEPEQNPARQDLEPQEEPQAPQLVPENPDQEPPIGPLHRNLVLVIPQEPLEQNLDPELQQEVQVPVARRLRRPRGAQRHNPIGVRGGAMRLRSAQRNRRN</sequence>
<feature type="region of interest" description="Disordered" evidence="5">
    <location>
        <begin position="566"/>
        <end position="600"/>
    </location>
</feature>
<evidence type="ECO:0000256" key="2">
    <source>
        <dbReference type="ARBA" id="ARBA00022771"/>
    </source>
</evidence>
<evidence type="ECO:0000256" key="4">
    <source>
        <dbReference type="PROSITE-ProRule" id="PRU00175"/>
    </source>
</evidence>
<dbReference type="Proteomes" id="UP000095282">
    <property type="component" value="Unplaced"/>
</dbReference>
<keyword evidence="2 4" id="KW-0863">Zinc-finger</keyword>
<evidence type="ECO:0000313" key="8">
    <source>
        <dbReference type="WBParaSite" id="Csp11.Scaffold630.g19658.t2"/>
    </source>
</evidence>
<feature type="domain" description="RING-type" evidence="6">
    <location>
        <begin position="15"/>
        <end position="66"/>
    </location>
</feature>
<evidence type="ECO:0000256" key="1">
    <source>
        <dbReference type="ARBA" id="ARBA00022723"/>
    </source>
</evidence>
<dbReference type="InterPro" id="IPR017907">
    <property type="entry name" value="Znf_RING_CS"/>
</dbReference>
<dbReference type="PANTHER" id="PTHR25462">
    <property type="entry name" value="BONUS, ISOFORM C-RELATED"/>
    <property type="match status" value="1"/>
</dbReference>
<dbReference type="Pfam" id="PF13445">
    <property type="entry name" value="zf-RING_UBOX"/>
    <property type="match status" value="1"/>
</dbReference>
<protein>
    <submittedName>
        <fullName evidence="8">RING-type domain-containing protein</fullName>
    </submittedName>
</protein>
<feature type="compositionally biased region" description="Basic and acidic residues" evidence="5">
    <location>
        <begin position="493"/>
        <end position="503"/>
    </location>
</feature>
<keyword evidence="7" id="KW-1185">Reference proteome</keyword>
<dbReference type="InterPro" id="IPR013083">
    <property type="entry name" value="Znf_RING/FYVE/PHD"/>
</dbReference>
<dbReference type="InterPro" id="IPR027370">
    <property type="entry name" value="Znf-RING_euk"/>
</dbReference>
<feature type="region of interest" description="Disordered" evidence="5">
    <location>
        <begin position="460"/>
        <end position="536"/>
    </location>
</feature>
<dbReference type="PROSITE" id="PS00518">
    <property type="entry name" value="ZF_RING_1"/>
    <property type="match status" value="1"/>
</dbReference>
<accession>A0A1I7UV56</accession>
<feature type="compositionally biased region" description="Basic and acidic residues" evidence="5">
    <location>
        <begin position="461"/>
        <end position="471"/>
    </location>
</feature>
<dbReference type="InterPro" id="IPR047153">
    <property type="entry name" value="TRIM45/56/19-like"/>
</dbReference>
<feature type="compositionally biased region" description="Basic residues" evidence="5">
    <location>
        <begin position="568"/>
        <end position="577"/>
    </location>
</feature>
<dbReference type="eggNOG" id="KOG2177">
    <property type="taxonomic scope" value="Eukaryota"/>
</dbReference>
<feature type="region of interest" description="Disordered" evidence="5">
    <location>
        <begin position="395"/>
        <end position="418"/>
    </location>
</feature>
<evidence type="ECO:0000256" key="3">
    <source>
        <dbReference type="ARBA" id="ARBA00022833"/>
    </source>
</evidence>
<dbReference type="STRING" id="1561998.A0A1I7UV56"/>
<dbReference type="InterPro" id="IPR001841">
    <property type="entry name" value="Znf_RING"/>
</dbReference>
<dbReference type="PANTHER" id="PTHR25462:SF296">
    <property type="entry name" value="MEIOTIC P26, ISOFORM F"/>
    <property type="match status" value="1"/>
</dbReference>
<dbReference type="SUPFAM" id="SSF57850">
    <property type="entry name" value="RING/U-box"/>
    <property type="match status" value="1"/>
</dbReference>
<dbReference type="AlphaFoldDB" id="A0A1I7UV56"/>
<evidence type="ECO:0000259" key="6">
    <source>
        <dbReference type="PROSITE" id="PS50089"/>
    </source>
</evidence>
<dbReference type="GO" id="GO:0061630">
    <property type="term" value="F:ubiquitin protein ligase activity"/>
    <property type="evidence" value="ECO:0007669"/>
    <property type="project" value="TreeGrafter"/>
</dbReference>
<reference evidence="8" key="1">
    <citation type="submission" date="2016-11" db="UniProtKB">
        <authorList>
            <consortium name="WormBaseParasite"/>
        </authorList>
    </citation>
    <scope>IDENTIFICATION</scope>
</reference>